<reference evidence="3" key="1">
    <citation type="journal article" date="2009" name="Science">
        <title>The B73 maize genome: complexity, diversity, and dynamics.</title>
        <authorList>
            <person name="Schnable P.S."/>
            <person name="Ware D."/>
            <person name="Fulton R.S."/>
            <person name="Stein J.C."/>
            <person name="Wei F."/>
            <person name="Pasternak S."/>
            <person name="Liang C."/>
            <person name="Zhang J."/>
            <person name="Fulton L."/>
            <person name="Graves T.A."/>
            <person name="Minx P."/>
            <person name="Reily A.D."/>
            <person name="Courtney L."/>
            <person name="Kruchowski S.S."/>
            <person name="Tomlinson C."/>
            <person name="Strong C."/>
            <person name="Delehaunty K."/>
            <person name="Fronick C."/>
            <person name="Courtney B."/>
            <person name="Rock S.M."/>
            <person name="Belter E."/>
            <person name="Du F."/>
            <person name="Kim K."/>
            <person name="Abbott R.M."/>
            <person name="Cotton M."/>
            <person name="Levy A."/>
            <person name="Marchetto P."/>
            <person name="Ochoa K."/>
            <person name="Jackson S.M."/>
            <person name="Gillam B."/>
            <person name="Chen W."/>
            <person name="Yan L."/>
            <person name="Higginbotham J."/>
            <person name="Cardenas M."/>
            <person name="Waligorski J."/>
            <person name="Applebaum E."/>
            <person name="Phelps L."/>
            <person name="Falcone J."/>
            <person name="Kanchi K."/>
            <person name="Thane T."/>
            <person name="Scimone A."/>
            <person name="Thane N."/>
            <person name="Henke J."/>
            <person name="Wang T."/>
            <person name="Ruppert J."/>
            <person name="Shah N."/>
            <person name="Rotter K."/>
            <person name="Hodges J."/>
            <person name="Ingenthron E."/>
            <person name="Cordes M."/>
            <person name="Kohlberg S."/>
            <person name="Sgro J."/>
            <person name="Delgado B."/>
            <person name="Mead K."/>
            <person name="Chinwalla A."/>
            <person name="Leonard S."/>
            <person name="Crouse K."/>
            <person name="Collura K."/>
            <person name="Kudrna D."/>
            <person name="Currie J."/>
            <person name="He R."/>
            <person name="Angelova A."/>
            <person name="Rajasekar S."/>
            <person name="Mueller T."/>
            <person name="Lomeli R."/>
            <person name="Scara G."/>
            <person name="Ko A."/>
            <person name="Delaney K."/>
            <person name="Wissotski M."/>
            <person name="Lopez G."/>
            <person name="Campos D."/>
            <person name="Braidotti M."/>
            <person name="Ashley E."/>
            <person name="Golser W."/>
            <person name="Kim H."/>
            <person name="Lee S."/>
            <person name="Lin J."/>
            <person name="Dujmic Z."/>
            <person name="Kim W."/>
            <person name="Talag J."/>
            <person name="Zuccolo A."/>
            <person name="Fan C."/>
            <person name="Sebastian A."/>
            <person name="Kramer M."/>
            <person name="Spiegel L."/>
            <person name="Nascimento L."/>
            <person name="Zutavern T."/>
            <person name="Miller B."/>
            <person name="Ambroise C."/>
            <person name="Muller S."/>
            <person name="Spooner W."/>
            <person name="Narechania A."/>
            <person name="Ren L."/>
            <person name="Wei S."/>
            <person name="Kumari S."/>
            <person name="Faga B."/>
            <person name="Levy M.J."/>
            <person name="McMahan L."/>
            <person name="Van Buren P."/>
            <person name="Vaughn M.W."/>
            <person name="Ying K."/>
            <person name="Yeh C.-T."/>
            <person name="Emrich S.J."/>
            <person name="Jia Y."/>
            <person name="Kalyanaraman A."/>
            <person name="Hsia A.-P."/>
            <person name="Barbazuk W.B."/>
            <person name="Baucom R.S."/>
            <person name="Brutnell T.P."/>
            <person name="Carpita N.C."/>
            <person name="Chaparro C."/>
            <person name="Chia J.-M."/>
            <person name="Deragon J.-M."/>
            <person name="Estill J.C."/>
            <person name="Fu Y."/>
            <person name="Jeddeloh J.A."/>
            <person name="Han Y."/>
            <person name="Lee H."/>
            <person name="Li P."/>
            <person name="Lisch D.R."/>
            <person name="Liu S."/>
            <person name="Liu Z."/>
            <person name="Nagel D.H."/>
            <person name="McCann M.C."/>
            <person name="SanMiguel P."/>
            <person name="Myers A.M."/>
            <person name="Nettleton D."/>
            <person name="Nguyen J."/>
            <person name="Penning B.W."/>
            <person name="Ponnala L."/>
            <person name="Schneider K.L."/>
            <person name="Schwartz D.C."/>
            <person name="Sharma A."/>
            <person name="Soderlund C."/>
            <person name="Springer N.M."/>
            <person name="Sun Q."/>
            <person name="Wang H."/>
            <person name="Waterman M."/>
            <person name="Westerman R."/>
            <person name="Wolfgruber T.K."/>
            <person name="Yang L."/>
            <person name="Yu Y."/>
            <person name="Zhang L."/>
            <person name="Zhou S."/>
            <person name="Zhu Q."/>
            <person name="Bennetzen J.L."/>
            <person name="Dawe R.K."/>
            <person name="Jiang J."/>
            <person name="Jiang N."/>
            <person name="Presting G.G."/>
            <person name="Wessler S.R."/>
            <person name="Aluru S."/>
            <person name="Martienssen R.A."/>
            <person name="Clifton S.W."/>
            <person name="McCombie W.R."/>
            <person name="Wing R.A."/>
            <person name="Wilson R.K."/>
        </authorList>
    </citation>
    <scope>NUCLEOTIDE SEQUENCE [LARGE SCALE GENOMIC DNA]</scope>
    <source>
        <strain evidence="3">cv. B73</strain>
    </source>
</reference>
<feature type="compositionally biased region" description="Low complexity" evidence="1">
    <location>
        <begin position="175"/>
        <end position="191"/>
    </location>
</feature>
<accession>A0A804Q2X1</accession>
<dbReference type="InParanoid" id="A0A804Q2X1"/>
<organism evidence="2 3">
    <name type="scientific">Zea mays</name>
    <name type="common">Maize</name>
    <dbReference type="NCBI Taxonomy" id="4577"/>
    <lineage>
        <taxon>Eukaryota</taxon>
        <taxon>Viridiplantae</taxon>
        <taxon>Streptophyta</taxon>
        <taxon>Embryophyta</taxon>
        <taxon>Tracheophyta</taxon>
        <taxon>Spermatophyta</taxon>
        <taxon>Magnoliopsida</taxon>
        <taxon>Liliopsida</taxon>
        <taxon>Poales</taxon>
        <taxon>Poaceae</taxon>
        <taxon>PACMAD clade</taxon>
        <taxon>Panicoideae</taxon>
        <taxon>Andropogonodae</taxon>
        <taxon>Andropogoneae</taxon>
        <taxon>Tripsacinae</taxon>
        <taxon>Zea</taxon>
    </lineage>
</organism>
<dbReference type="AlphaFoldDB" id="A0A804Q2X1"/>
<protein>
    <submittedName>
        <fullName evidence="2">Uncharacterized protein</fullName>
    </submittedName>
</protein>
<feature type="region of interest" description="Disordered" evidence="1">
    <location>
        <begin position="162"/>
        <end position="191"/>
    </location>
</feature>
<reference evidence="2" key="3">
    <citation type="submission" date="2021-05" db="UniProtKB">
        <authorList>
            <consortium name="EnsemblPlants"/>
        </authorList>
    </citation>
    <scope>IDENTIFICATION</scope>
    <source>
        <strain evidence="2">cv. B73</strain>
    </source>
</reference>
<feature type="compositionally biased region" description="Basic residues" evidence="1">
    <location>
        <begin position="287"/>
        <end position="307"/>
    </location>
</feature>
<evidence type="ECO:0000313" key="2">
    <source>
        <dbReference type="EnsemblPlants" id="Zm00001eb291190_P001"/>
    </source>
</evidence>
<keyword evidence="3" id="KW-1185">Reference proteome</keyword>
<reference evidence="2" key="2">
    <citation type="submission" date="2019-07" db="EMBL/GenBank/DDBJ databases">
        <authorList>
            <person name="Seetharam A."/>
            <person name="Woodhouse M."/>
            <person name="Cannon E."/>
        </authorList>
    </citation>
    <scope>NUCLEOTIDE SEQUENCE [LARGE SCALE GENOMIC DNA]</scope>
    <source>
        <strain evidence="2">cv. B73</strain>
    </source>
</reference>
<proteinExistence type="predicted"/>
<feature type="compositionally biased region" description="Basic residues" evidence="1">
    <location>
        <begin position="214"/>
        <end position="238"/>
    </location>
</feature>
<sequence>MHAYHTERAACTATLHGCRVSLSFSIKHGASLGGWPPPNLLIHPSPSPSRDPCTPPLQVLTSRIASHACAVRPPSPQPAGLATSPHLTQAHCTHTHGGGGDAAAVRCASAAGGGGDGDASASAAAVTVERAAGAVPGGGAGPRGRDRDRLGVPELAAQHVGLPPVREPGEHGAAPRRALLPGAGGPRRLQPRLPLRAPLRRRRLLRHRRRLRPRARAPRGLPRRHTARLHLHSPRISRPRGPSCGAHVRVSLAHVRHLSLRGGPTVPRNIADRLAAVLDQHRGAPLLRRRGQPPRGPRHAAVGRRRQRDALRSTTPSSPHALRSWTLLRSISFHCVFYSMLPLLYYTHTADSIDYHKALALLLASRDENENTCMSCPVHV</sequence>
<feature type="region of interest" description="Disordered" evidence="1">
    <location>
        <begin position="214"/>
        <end position="243"/>
    </location>
</feature>
<feature type="region of interest" description="Disordered" evidence="1">
    <location>
        <begin position="286"/>
        <end position="319"/>
    </location>
</feature>
<evidence type="ECO:0000256" key="1">
    <source>
        <dbReference type="SAM" id="MobiDB-lite"/>
    </source>
</evidence>
<dbReference type="Proteomes" id="UP000007305">
    <property type="component" value="Chromosome 6"/>
</dbReference>
<evidence type="ECO:0000313" key="3">
    <source>
        <dbReference type="Proteomes" id="UP000007305"/>
    </source>
</evidence>
<dbReference type="EnsemblPlants" id="Zm00001eb291190_T001">
    <property type="protein sequence ID" value="Zm00001eb291190_P001"/>
    <property type="gene ID" value="Zm00001eb291190"/>
</dbReference>
<dbReference type="Gramene" id="Zm00001eb291190_T001">
    <property type="protein sequence ID" value="Zm00001eb291190_P001"/>
    <property type="gene ID" value="Zm00001eb291190"/>
</dbReference>
<name>A0A804Q2X1_MAIZE</name>